<accession>A0A383VJ36</accession>
<dbReference type="PANTHER" id="PTHR35585">
    <property type="entry name" value="HHE DOMAIN PROTEIN (AFU_ORTHOLOGUE AFUA_4G00730)"/>
    <property type="match status" value="1"/>
</dbReference>
<feature type="domain" description="Hemerythrin-like" evidence="2">
    <location>
        <begin position="60"/>
        <end position="173"/>
    </location>
</feature>
<feature type="compositionally biased region" description="Basic and acidic residues" evidence="1">
    <location>
        <begin position="8"/>
        <end position="18"/>
    </location>
</feature>
<sequence>MDAVAQDNEIRAGEKQEQQVEAAPAGVDEAEGDEDFEEAKEEPEGYVPPADEDTTSIMSIVPNDHDRIKGLYRRYKDPTDTPHQRQLLALQLLRELAVHCAAEEAVLYPAVAEAVEQHMSEHAVDEHDSLKLFSADLEGMTFGDQAYEDKMHQLMETFLEHIHEEEHVMLPALRDELEEAQLRDLGRRFEAAKQHMPTRAHPDVKHTSHVDDATVLRDAAKDAAQFNGTPPAIGSPSTEVLREEQ</sequence>
<dbReference type="PANTHER" id="PTHR35585:SF1">
    <property type="entry name" value="HHE DOMAIN PROTEIN (AFU_ORTHOLOGUE AFUA_4G00730)"/>
    <property type="match status" value="1"/>
</dbReference>
<reference evidence="3 4" key="1">
    <citation type="submission" date="2016-10" db="EMBL/GenBank/DDBJ databases">
        <authorList>
            <person name="Cai Z."/>
        </authorList>
    </citation>
    <scope>NUCLEOTIDE SEQUENCE [LARGE SCALE GENOMIC DNA]</scope>
</reference>
<gene>
    <name evidence="3" type="ORF">BQ4739_LOCUS5405</name>
</gene>
<feature type="region of interest" description="Disordered" evidence="1">
    <location>
        <begin position="221"/>
        <end position="245"/>
    </location>
</feature>
<proteinExistence type="predicted"/>
<evidence type="ECO:0000313" key="4">
    <source>
        <dbReference type="Proteomes" id="UP000256970"/>
    </source>
</evidence>
<name>A0A383VJ36_TETOB</name>
<dbReference type="Pfam" id="PF01814">
    <property type="entry name" value="Hemerythrin"/>
    <property type="match status" value="1"/>
</dbReference>
<keyword evidence="4" id="KW-1185">Reference proteome</keyword>
<organism evidence="3 4">
    <name type="scientific">Tetradesmus obliquus</name>
    <name type="common">Green alga</name>
    <name type="synonym">Acutodesmus obliquus</name>
    <dbReference type="NCBI Taxonomy" id="3088"/>
    <lineage>
        <taxon>Eukaryota</taxon>
        <taxon>Viridiplantae</taxon>
        <taxon>Chlorophyta</taxon>
        <taxon>core chlorophytes</taxon>
        <taxon>Chlorophyceae</taxon>
        <taxon>CS clade</taxon>
        <taxon>Sphaeropleales</taxon>
        <taxon>Scenedesmaceae</taxon>
        <taxon>Tetradesmus</taxon>
    </lineage>
</organism>
<evidence type="ECO:0000259" key="2">
    <source>
        <dbReference type="Pfam" id="PF01814"/>
    </source>
</evidence>
<protein>
    <recommendedName>
        <fullName evidence="2">Hemerythrin-like domain-containing protein</fullName>
    </recommendedName>
</protein>
<feature type="region of interest" description="Disordered" evidence="1">
    <location>
        <begin position="1"/>
        <end position="56"/>
    </location>
</feature>
<feature type="compositionally biased region" description="Acidic residues" evidence="1">
    <location>
        <begin position="28"/>
        <end position="41"/>
    </location>
</feature>
<dbReference type="InterPro" id="IPR012312">
    <property type="entry name" value="Hemerythrin-like"/>
</dbReference>
<dbReference type="Proteomes" id="UP000256970">
    <property type="component" value="Unassembled WGS sequence"/>
</dbReference>
<dbReference type="AlphaFoldDB" id="A0A383VJ36"/>
<dbReference type="Gene3D" id="1.20.120.520">
    <property type="entry name" value="nmb1532 protein domain like"/>
    <property type="match status" value="1"/>
</dbReference>
<evidence type="ECO:0000256" key="1">
    <source>
        <dbReference type="SAM" id="MobiDB-lite"/>
    </source>
</evidence>
<evidence type="ECO:0000313" key="3">
    <source>
        <dbReference type="EMBL" id="SZX64930.1"/>
    </source>
</evidence>
<dbReference type="EMBL" id="FNXT01000505">
    <property type="protein sequence ID" value="SZX64930.1"/>
    <property type="molecule type" value="Genomic_DNA"/>
</dbReference>